<accession>A0A8K0CU20</accession>
<dbReference type="EMBL" id="VTPC01047801">
    <property type="protein sequence ID" value="KAF2890703.1"/>
    <property type="molecule type" value="Genomic_DNA"/>
</dbReference>
<comment type="caution">
    <text evidence="1">The sequence shown here is derived from an EMBL/GenBank/DDBJ whole genome shotgun (WGS) entry which is preliminary data.</text>
</comment>
<reference evidence="1" key="1">
    <citation type="submission" date="2019-08" db="EMBL/GenBank/DDBJ databases">
        <title>The genome of the North American firefly Photinus pyralis.</title>
        <authorList>
            <consortium name="Photinus pyralis genome working group"/>
            <person name="Fallon T.R."/>
            <person name="Sander Lower S.E."/>
            <person name="Weng J.-K."/>
        </authorList>
    </citation>
    <scope>NUCLEOTIDE SEQUENCE</scope>
    <source>
        <strain evidence="1">TRF0915ILg1</strain>
        <tissue evidence="1">Whole body</tissue>
    </source>
</reference>
<dbReference type="Proteomes" id="UP000801492">
    <property type="component" value="Unassembled WGS sequence"/>
</dbReference>
<organism evidence="1 2">
    <name type="scientific">Ignelater luminosus</name>
    <name type="common">Cucubano</name>
    <name type="synonym">Pyrophorus luminosus</name>
    <dbReference type="NCBI Taxonomy" id="2038154"/>
    <lineage>
        <taxon>Eukaryota</taxon>
        <taxon>Metazoa</taxon>
        <taxon>Ecdysozoa</taxon>
        <taxon>Arthropoda</taxon>
        <taxon>Hexapoda</taxon>
        <taxon>Insecta</taxon>
        <taxon>Pterygota</taxon>
        <taxon>Neoptera</taxon>
        <taxon>Endopterygota</taxon>
        <taxon>Coleoptera</taxon>
        <taxon>Polyphaga</taxon>
        <taxon>Elateriformia</taxon>
        <taxon>Elateroidea</taxon>
        <taxon>Elateridae</taxon>
        <taxon>Agrypninae</taxon>
        <taxon>Pyrophorini</taxon>
        <taxon>Ignelater</taxon>
    </lineage>
</organism>
<protein>
    <submittedName>
        <fullName evidence="1">Uncharacterized protein</fullName>
    </submittedName>
</protein>
<evidence type="ECO:0000313" key="2">
    <source>
        <dbReference type="Proteomes" id="UP000801492"/>
    </source>
</evidence>
<proteinExistence type="predicted"/>
<dbReference type="AlphaFoldDB" id="A0A8K0CU20"/>
<dbReference type="OrthoDB" id="5839at2759"/>
<sequence length="131" mass="15065">MKFDDERQIFQLGEHVQLGTAELRPFSFKIRGMVTNGCYKTYSDHYCIMLRQQEQIAVGTCIITMSQPPPRDIFSASGFSLEIIRNYEDIRHAAKLIAFKLKIDKPLYLHLALSDLEEETIVNVIKALLKS</sequence>
<name>A0A8K0CU20_IGNLU</name>
<keyword evidence="2" id="KW-1185">Reference proteome</keyword>
<evidence type="ECO:0000313" key="1">
    <source>
        <dbReference type="EMBL" id="KAF2890703.1"/>
    </source>
</evidence>
<gene>
    <name evidence="1" type="ORF">ILUMI_15470</name>
</gene>